<dbReference type="RefSeq" id="WP_181567770.1">
    <property type="nucleotide sequence ID" value="NZ_CP059322.2"/>
</dbReference>
<protein>
    <submittedName>
        <fullName evidence="2">GNAT family protein</fullName>
        <ecNumber evidence="2">2.-.-.-</ecNumber>
    </submittedName>
</protein>
<evidence type="ECO:0000259" key="1">
    <source>
        <dbReference type="PROSITE" id="PS51186"/>
    </source>
</evidence>
<dbReference type="GO" id="GO:1990189">
    <property type="term" value="F:protein N-terminal-serine acetyltransferase activity"/>
    <property type="evidence" value="ECO:0007669"/>
    <property type="project" value="TreeGrafter"/>
</dbReference>
<dbReference type="AlphaFoldDB" id="A0A7L6AZU9"/>
<dbReference type="CDD" id="cd04301">
    <property type="entry name" value="NAT_SF"/>
    <property type="match status" value="1"/>
</dbReference>
<dbReference type="Proteomes" id="UP000510844">
    <property type="component" value="Chromosome"/>
</dbReference>
<dbReference type="InterPro" id="IPR051908">
    <property type="entry name" value="Ribosomal_N-acetyltransferase"/>
</dbReference>
<dbReference type="PANTHER" id="PTHR43441">
    <property type="entry name" value="RIBOSOMAL-PROTEIN-SERINE ACETYLTRANSFERASE"/>
    <property type="match status" value="1"/>
</dbReference>
<dbReference type="Gene3D" id="3.40.630.30">
    <property type="match status" value="1"/>
</dbReference>
<dbReference type="KEGG" id="mfeu:H1D33_17605"/>
<name>A0A7L6AZU9_9ACTN</name>
<evidence type="ECO:0000313" key="3">
    <source>
        <dbReference type="Proteomes" id="UP000510844"/>
    </source>
</evidence>
<reference evidence="2 3" key="2">
    <citation type="journal article" date="2021" name="Mar. Drugs">
        <title>A New Micromonospora Strain with Antibiotic Activity Isolated from the Microbiome of a Mid-Atlantic Deep-Sea Sponge.</title>
        <authorList>
            <person name="Back C.R."/>
            <person name="Stennett H.L."/>
            <person name="Williams S.E."/>
            <person name="Wang L."/>
            <person name="Ojeda Gomez J."/>
            <person name="Abdulle O.M."/>
            <person name="Duffy T."/>
            <person name="Neal C."/>
            <person name="Mantell J."/>
            <person name="Jepson M.A."/>
            <person name="Hendry K.R."/>
            <person name="Powell D."/>
            <person name="Stach J.E.M."/>
            <person name="Essex-Lopresti A.E."/>
            <person name="Willis C.L."/>
            <person name="Curnow P."/>
            <person name="Race P.R."/>
        </authorList>
    </citation>
    <scope>NUCLEOTIDE SEQUENCE [LARGE SCALE GENOMIC DNA]</scope>
    <source>
        <strain evidence="2 3">28ISP2-46</strain>
    </source>
</reference>
<reference evidence="3" key="1">
    <citation type="submission" date="2020-07" db="EMBL/GenBank/DDBJ databases">
        <title>A new Micromonospora strain with potent antibiotic activity isolated from the microbiome of a mid-Atlantic deep-sea sponge.</title>
        <authorList>
            <person name="Back C.R."/>
            <person name="Stennett H.L."/>
            <person name="Williams S.E."/>
            <person name="Wang L."/>
            <person name="Ojeda Gomez J."/>
            <person name="Abdulle O.M."/>
            <person name="Duffy T."/>
            <person name="Hendry K.R."/>
            <person name="Powell D."/>
            <person name="Stach J.E."/>
            <person name="Essex-Lopresti A.E."/>
            <person name="Willis C.L."/>
            <person name="Curnow P."/>
            <person name="Race P.R."/>
        </authorList>
    </citation>
    <scope>NUCLEOTIDE SEQUENCE [LARGE SCALE GENOMIC DNA]</scope>
    <source>
        <strain evidence="3">28ISP2-46</strain>
    </source>
</reference>
<gene>
    <name evidence="2" type="ORF">H1D33_17605</name>
</gene>
<evidence type="ECO:0000313" key="2">
    <source>
        <dbReference type="EMBL" id="QLQ35227.1"/>
    </source>
</evidence>
<proteinExistence type="predicted"/>
<dbReference type="PANTHER" id="PTHR43441:SF11">
    <property type="entry name" value="RIBOSOMAL-PROTEIN-SERINE ACETYLTRANSFERASE"/>
    <property type="match status" value="1"/>
</dbReference>
<organism evidence="2 3">
    <name type="scientific">Micromonospora robiginosa</name>
    <dbReference type="NCBI Taxonomy" id="2749844"/>
    <lineage>
        <taxon>Bacteria</taxon>
        <taxon>Bacillati</taxon>
        <taxon>Actinomycetota</taxon>
        <taxon>Actinomycetes</taxon>
        <taxon>Micromonosporales</taxon>
        <taxon>Micromonosporaceae</taxon>
        <taxon>Micromonospora</taxon>
    </lineage>
</organism>
<dbReference type="EMBL" id="CP059322">
    <property type="protein sequence ID" value="QLQ35227.1"/>
    <property type="molecule type" value="Genomic_DNA"/>
</dbReference>
<accession>A0A7L6AZU9</accession>
<feature type="domain" description="N-acetyltransferase" evidence="1">
    <location>
        <begin position="17"/>
        <end position="177"/>
    </location>
</feature>
<keyword evidence="3" id="KW-1185">Reference proteome</keyword>
<dbReference type="PROSITE" id="PS51186">
    <property type="entry name" value="GNAT"/>
    <property type="match status" value="1"/>
</dbReference>
<sequence>MTPVRSVRAVHLPGARCTLREWTDADAPVLHAFLTEPAVADGLLDDDVPTLDAVTAAVAAWRAAAGDEPRPEYRLAAVDGDRLVGLGVLAVTSAEHRRGEIGYAVRTSYQGGGLGTEIAALLLDLAFTRVGLHRVEATTRPDNVASQRVLAKAGLRPEGVSRDHLLVRGVWWDSARYAILATDRFHGGD</sequence>
<dbReference type="InterPro" id="IPR000182">
    <property type="entry name" value="GNAT_dom"/>
</dbReference>
<dbReference type="GO" id="GO:0005737">
    <property type="term" value="C:cytoplasm"/>
    <property type="evidence" value="ECO:0007669"/>
    <property type="project" value="TreeGrafter"/>
</dbReference>
<dbReference type="InterPro" id="IPR016181">
    <property type="entry name" value="Acyl_CoA_acyltransferase"/>
</dbReference>
<dbReference type="EC" id="2.-.-.-" evidence="2"/>
<dbReference type="GO" id="GO:0008999">
    <property type="term" value="F:protein-N-terminal-alanine acetyltransferase activity"/>
    <property type="evidence" value="ECO:0007669"/>
    <property type="project" value="TreeGrafter"/>
</dbReference>
<dbReference type="SUPFAM" id="SSF55729">
    <property type="entry name" value="Acyl-CoA N-acyltransferases (Nat)"/>
    <property type="match status" value="1"/>
</dbReference>
<dbReference type="Pfam" id="PF13302">
    <property type="entry name" value="Acetyltransf_3"/>
    <property type="match status" value="1"/>
</dbReference>
<keyword evidence="2" id="KW-0808">Transferase</keyword>